<feature type="transmembrane region" description="Helical" evidence="10">
    <location>
        <begin position="322"/>
        <end position="343"/>
    </location>
</feature>
<dbReference type="Pfam" id="PF01554">
    <property type="entry name" value="MatE"/>
    <property type="match status" value="2"/>
</dbReference>
<keyword evidence="2" id="KW-0813">Transport</keyword>
<dbReference type="NCBIfam" id="TIGR00797">
    <property type="entry name" value="matE"/>
    <property type="match status" value="1"/>
</dbReference>
<dbReference type="GO" id="GO:0006811">
    <property type="term" value="P:monoatomic ion transport"/>
    <property type="evidence" value="ECO:0007669"/>
    <property type="project" value="UniProtKB-KW"/>
</dbReference>
<dbReference type="InterPro" id="IPR048279">
    <property type="entry name" value="MdtK-like"/>
</dbReference>
<evidence type="ECO:0000256" key="2">
    <source>
        <dbReference type="ARBA" id="ARBA00022448"/>
    </source>
</evidence>
<name>A0A9D2HFM0_9BACT</name>
<feature type="transmembrane region" description="Helical" evidence="10">
    <location>
        <begin position="424"/>
        <end position="443"/>
    </location>
</feature>
<evidence type="ECO:0000256" key="9">
    <source>
        <dbReference type="ARBA" id="ARBA00031636"/>
    </source>
</evidence>
<dbReference type="Proteomes" id="UP000824225">
    <property type="component" value="Unassembled WGS sequence"/>
</dbReference>
<feature type="transmembrane region" description="Helical" evidence="10">
    <location>
        <begin position="60"/>
        <end position="81"/>
    </location>
</feature>
<keyword evidence="7" id="KW-0406">Ion transport</keyword>
<evidence type="ECO:0000256" key="4">
    <source>
        <dbReference type="ARBA" id="ARBA00022475"/>
    </source>
</evidence>
<evidence type="ECO:0000256" key="8">
    <source>
        <dbReference type="ARBA" id="ARBA00023136"/>
    </source>
</evidence>
<comment type="caution">
    <text evidence="11">The sequence shown here is derived from an EMBL/GenBank/DDBJ whole genome shotgun (WGS) entry which is preliminary data.</text>
</comment>
<keyword evidence="6 10" id="KW-1133">Transmembrane helix</keyword>
<evidence type="ECO:0000256" key="1">
    <source>
        <dbReference type="ARBA" id="ARBA00004651"/>
    </source>
</evidence>
<dbReference type="EMBL" id="DXAN01000028">
    <property type="protein sequence ID" value="HJA09276.1"/>
    <property type="molecule type" value="Genomic_DNA"/>
</dbReference>
<reference evidence="11" key="2">
    <citation type="submission" date="2021-04" db="EMBL/GenBank/DDBJ databases">
        <authorList>
            <person name="Gilroy R."/>
        </authorList>
    </citation>
    <scope>NUCLEOTIDE SEQUENCE</scope>
    <source>
        <strain evidence="11">CHK186-16707</strain>
    </source>
</reference>
<evidence type="ECO:0000256" key="7">
    <source>
        <dbReference type="ARBA" id="ARBA00023065"/>
    </source>
</evidence>
<feature type="transmembrane region" description="Helical" evidence="10">
    <location>
        <begin position="289"/>
        <end position="310"/>
    </location>
</feature>
<feature type="transmembrane region" description="Helical" evidence="10">
    <location>
        <begin position="363"/>
        <end position="384"/>
    </location>
</feature>
<dbReference type="CDD" id="cd13137">
    <property type="entry name" value="MATE_NorM_like"/>
    <property type="match status" value="1"/>
</dbReference>
<feature type="transmembrane region" description="Helical" evidence="10">
    <location>
        <begin position="7"/>
        <end position="40"/>
    </location>
</feature>
<dbReference type="GO" id="GO:0042910">
    <property type="term" value="F:xenobiotic transmembrane transporter activity"/>
    <property type="evidence" value="ECO:0007669"/>
    <property type="project" value="InterPro"/>
</dbReference>
<dbReference type="GO" id="GO:0015297">
    <property type="term" value="F:antiporter activity"/>
    <property type="evidence" value="ECO:0007669"/>
    <property type="project" value="UniProtKB-KW"/>
</dbReference>
<reference evidence="11" key="1">
    <citation type="journal article" date="2021" name="PeerJ">
        <title>Extensive microbial diversity within the chicken gut microbiome revealed by metagenomics and culture.</title>
        <authorList>
            <person name="Gilroy R."/>
            <person name="Ravi A."/>
            <person name="Getino M."/>
            <person name="Pursley I."/>
            <person name="Horton D.L."/>
            <person name="Alikhan N.F."/>
            <person name="Baker D."/>
            <person name="Gharbi K."/>
            <person name="Hall N."/>
            <person name="Watson M."/>
            <person name="Adriaenssens E.M."/>
            <person name="Foster-Nyarko E."/>
            <person name="Jarju S."/>
            <person name="Secka A."/>
            <person name="Antonio M."/>
            <person name="Oren A."/>
            <person name="Chaudhuri R.R."/>
            <person name="La Ragione R."/>
            <person name="Hildebrand F."/>
            <person name="Pallen M.J."/>
        </authorList>
    </citation>
    <scope>NUCLEOTIDE SEQUENCE</scope>
    <source>
        <strain evidence="11">CHK186-16707</strain>
    </source>
</reference>
<evidence type="ECO:0000256" key="5">
    <source>
        <dbReference type="ARBA" id="ARBA00022692"/>
    </source>
</evidence>
<evidence type="ECO:0000256" key="10">
    <source>
        <dbReference type="SAM" id="Phobius"/>
    </source>
</evidence>
<evidence type="ECO:0000313" key="11">
    <source>
        <dbReference type="EMBL" id="HJA09276.1"/>
    </source>
</evidence>
<evidence type="ECO:0000313" key="12">
    <source>
        <dbReference type="Proteomes" id="UP000824225"/>
    </source>
</evidence>
<dbReference type="InterPro" id="IPR002528">
    <property type="entry name" value="MATE_fam"/>
</dbReference>
<dbReference type="AlphaFoldDB" id="A0A9D2HFM0"/>
<dbReference type="PIRSF" id="PIRSF006603">
    <property type="entry name" value="DinF"/>
    <property type="match status" value="1"/>
</dbReference>
<dbReference type="InterPro" id="IPR050222">
    <property type="entry name" value="MATE_MdtK"/>
</dbReference>
<organism evidence="11 12">
    <name type="scientific">Candidatus Mailhella merdigallinarum</name>
    <dbReference type="NCBI Taxonomy" id="2838658"/>
    <lineage>
        <taxon>Bacteria</taxon>
        <taxon>Pseudomonadati</taxon>
        <taxon>Thermodesulfobacteriota</taxon>
        <taxon>Desulfovibrionia</taxon>
        <taxon>Desulfovibrionales</taxon>
        <taxon>Desulfovibrionaceae</taxon>
        <taxon>Mailhella</taxon>
    </lineage>
</organism>
<feature type="transmembrane region" description="Helical" evidence="10">
    <location>
        <begin position="197"/>
        <end position="217"/>
    </location>
</feature>
<feature type="transmembrane region" description="Helical" evidence="10">
    <location>
        <begin position="240"/>
        <end position="269"/>
    </location>
</feature>
<proteinExistence type="predicted"/>
<gene>
    <name evidence="11" type="ORF">H9962_08835</name>
</gene>
<feature type="transmembrane region" description="Helical" evidence="10">
    <location>
        <begin position="163"/>
        <end position="185"/>
    </location>
</feature>
<keyword evidence="3" id="KW-0050">Antiport</keyword>
<dbReference type="PANTHER" id="PTHR43298">
    <property type="entry name" value="MULTIDRUG RESISTANCE PROTEIN NORM-RELATED"/>
    <property type="match status" value="1"/>
</dbReference>
<evidence type="ECO:0000256" key="6">
    <source>
        <dbReference type="ARBA" id="ARBA00022989"/>
    </source>
</evidence>
<accession>A0A9D2HFM0</accession>
<dbReference type="GO" id="GO:0005886">
    <property type="term" value="C:plasma membrane"/>
    <property type="evidence" value="ECO:0007669"/>
    <property type="project" value="UniProtKB-SubCell"/>
</dbReference>
<protein>
    <recommendedName>
        <fullName evidence="9">Multidrug-efflux transporter</fullName>
    </recommendedName>
</protein>
<dbReference type="PANTHER" id="PTHR43298:SF2">
    <property type="entry name" value="FMN_FAD EXPORTER YEEO-RELATED"/>
    <property type="match status" value="1"/>
</dbReference>
<feature type="transmembrane region" description="Helical" evidence="10">
    <location>
        <begin position="391"/>
        <end position="412"/>
    </location>
</feature>
<evidence type="ECO:0000256" key="3">
    <source>
        <dbReference type="ARBA" id="ARBA00022449"/>
    </source>
</evidence>
<keyword evidence="5 10" id="KW-0812">Transmembrane</keyword>
<comment type="subcellular location">
    <subcellularLocation>
        <location evidence="1">Cell membrane</location>
        <topology evidence="1">Multi-pass membrane protein</topology>
    </subcellularLocation>
</comment>
<keyword evidence="4" id="KW-1003">Cell membrane</keyword>
<feature type="transmembrane region" description="Helical" evidence="10">
    <location>
        <begin position="93"/>
        <end position="114"/>
    </location>
</feature>
<keyword evidence="8 10" id="KW-0472">Membrane</keyword>
<sequence>MSLIQRLSAVVPFGTIWGLVWPQTVMMLCTMVIGLTDIWVAGRINADVQAAIGLSTQLQAFLMVLGMALGAGAMAAVSQSLGAGRRARGQRYAGLVISVAVCMALGLAVIGYAARGGILTLLQVPGSLRPLTTYFLTLTLLALPAQYVMGVGSTLFRATRNVMMPLVVVMVACVINVVGDLGFGLGWFGFPKAGVSGIAWATFTAVYVGGALTFWFLRRCRLFVPGVVPPLRWMRRAAPYLLKVALPAVLTSFLWQTGYLTLFAIMGSLPENSVIALAGMTAGMRVESILFMPAMAFNVTASILVGNTLGAGDKAAARRIGLATVGTGAALMTLVGLAMWPWMPELAAVFSPDAAVQAQIVGYLTYNILSTPFTVGSMILNGVMTGAGATVYALVVNTSCIWLVRLPLGWFLSHLVWGEARGVYVAMLISMTVQACAMFWVFFHRDWTRYAMRSSSLHHPSAPYTEVSREHS</sequence>
<feature type="transmembrane region" description="Helical" evidence="10">
    <location>
        <begin position="134"/>
        <end position="156"/>
    </location>
</feature>